<comment type="caution">
    <text evidence="1">The sequence shown here is derived from an EMBL/GenBank/DDBJ whole genome shotgun (WGS) entry which is preliminary data.</text>
</comment>
<dbReference type="OrthoDB" id="6772503at2759"/>
<evidence type="ECO:0000313" key="1">
    <source>
        <dbReference type="EMBL" id="KAF2902972.1"/>
    </source>
</evidence>
<dbReference type="Proteomes" id="UP000801492">
    <property type="component" value="Unassembled WGS sequence"/>
</dbReference>
<keyword evidence="2" id="KW-1185">Reference proteome</keyword>
<accession>A0A8K0DG79</accession>
<name>A0A8K0DG79_IGNLU</name>
<dbReference type="AlphaFoldDB" id="A0A8K0DG79"/>
<gene>
    <name evidence="1" type="ORF">ILUMI_03220</name>
</gene>
<evidence type="ECO:0000313" key="2">
    <source>
        <dbReference type="Proteomes" id="UP000801492"/>
    </source>
</evidence>
<reference evidence="1" key="1">
    <citation type="submission" date="2019-08" db="EMBL/GenBank/DDBJ databases">
        <title>The genome of the North American firefly Photinus pyralis.</title>
        <authorList>
            <consortium name="Photinus pyralis genome working group"/>
            <person name="Fallon T.R."/>
            <person name="Sander Lower S.E."/>
            <person name="Weng J.-K."/>
        </authorList>
    </citation>
    <scope>NUCLEOTIDE SEQUENCE</scope>
    <source>
        <strain evidence="1">TRF0915ILg1</strain>
        <tissue evidence="1">Whole body</tissue>
    </source>
</reference>
<organism evidence="1 2">
    <name type="scientific">Ignelater luminosus</name>
    <name type="common">Cucubano</name>
    <name type="synonym">Pyrophorus luminosus</name>
    <dbReference type="NCBI Taxonomy" id="2038154"/>
    <lineage>
        <taxon>Eukaryota</taxon>
        <taxon>Metazoa</taxon>
        <taxon>Ecdysozoa</taxon>
        <taxon>Arthropoda</taxon>
        <taxon>Hexapoda</taxon>
        <taxon>Insecta</taxon>
        <taxon>Pterygota</taxon>
        <taxon>Neoptera</taxon>
        <taxon>Endopterygota</taxon>
        <taxon>Coleoptera</taxon>
        <taxon>Polyphaga</taxon>
        <taxon>Elateriformia</taxon>
        <taxon>Elateroidea</taxon>
        <taxon>Elateridae</taxon>
        <taxon>Agrypninae</taxon>
        <taxon>Pyrophorini</taxon>
        <taxon>Ignelater</taxon>
    </lineage>
</organism>
<sequence>MSDDYSTDDETKKHKAERIEDIFSRRAKIGGTPSKQSKKIEEKLDMLIEMIWALKISSADIMFDRTMVPTVSHEKFLGNPEKKNRLIEMIMAELRAANMQGKPAKENANILIITTALDAASQDIDLLVILTGFSNNASNVYLLKSGKEKTPQQMYSPKTAINKTVAQKILFLHAFSGCDTTFALCGQGKLKFIKTLH</sequence>
<proteinExistence type="predicted"/>
<protein>
    <submittedName>
        <fullName evidence="1">Uncharacterized protein</fullName>
    </submittedName>
</protein>
<dbReference type="EMBL" id="VTPC01001131">
    <property type="protein sequence ID" value="KAF2902972.1"/>
    <property type="molecule type" value="Genomic_DNA"/>
</dbReference>